<comment type="caution">
    <text evidence="2">The sequence shown here is derived from an EMBL/GenBank/DDBJ whole genome shotgun (WGS) entry which is preliminary data.</text>
</comment>
<evidence type="ECO:0000313" key="3">
    <source>
        <dbReference type="Proteomes" id="UP001596328"/>
    </source>
</evidence>
<dbReference type="AlphaFoldDB" id="A0ABD5S2W3"/>
<evidence type="ECO:0000313" key="2">
    <source>
        <dbReference type="EMBL" id="MFC6725613.1"/>
    </source>
</evidence>
<accession>A0ABD5S2W3</accession>
<evidence type="ECO:0000256" key="1">
    <source>
        <dbReference type="SAM" id="MobiDB-lite"/>
    </source>
</evidence>
<proteinExistence type="predicted"/>
<sequence>MWPTPAVEGRVRRVRGDVGTEEWVGAGGEDADLDSPASPAGDPDREG</sequence>
<reference evidence="2 3" key="1">
    <citation type="journal article" date="2019" name="Int. J. Syst. Evol. Microbiol.">
        <title>The Global Catalogue of Microorganisms (GCM) 10K type strain sequencing project: providing services to taxonomists for standard genome sequencing and annotation.</title>
        <authorList>
            <consortium name="The Broad Institute Genomics Platform"/>
            <consortium name="The Broad Institute Genome Sequencing Center for Infectious Disease"/>
            <person name="Wu L."/>
            <person name="Ma J."/>
        </authorList>
    </citation>
    <scope>NUCLEOTIDE SEQUENCE [LARGE SCALE GENOMIC DNA]</scope>
    <source>
        <strain evidence="2 3">NBRC 111368</strain>
    </source>
</reference>
<dbReference type="Proteomes" id="UP001596328">
    <property type="component" value="Unassembled WGS sequence"/>
</dbReference>
<feature type="region of interest" description="Disordered" evidence="1">
    <location>
        <begin position="18"/>
        <end position="47"/>
    </location>
</feature>
<protein>
    <submittedName>
        <fullName evidence="2">Uncharacterized protein</fullName>
    </submittedName>
</protein>
<keyword evidence="3" id="KW-1185">Reference proteome</keyword>
<dbReference type="EMBL" id="JBHSWU010000615">
    <property type="protein sequence ID" value="MFC6725613.1"/>
    <property type="molecule type" value="Genomic_DNA"/>
</dbReference>
<name>A0ABD5S2W3_9EURY</name>
<organism evidence="2 3">
    <name type="scientific">Halobium palmae</name>
    <dbReference type="NCBI Taxonomy" id="1776492"/>
    <lineage>
        <taxon>Archaea</taxon>
        <taxon>Methanobacteriati</taxon>
        <taxon>Methanobacteriota</taxon>
        <taxon>Stenosarchaea group</taxon>
        <taxon>Halobacteria</taxon>
        <taxon>Halobacteriales</taxon>
        <taxon>Haloferacaceae</taxon>
        <taxon>Halobium</taxon>
    </lineage>
</organism>
<gene>
    <name evidence="2" type="ORF">ACFQE1_14810</name>
</gene>